<feature type="transmembrane region" description="Helical" evidence="1">
    <location>
        <begin position="9"/>
        <end position="27"/>
    </location>
</feature>
<dbReference type="Proteomes" id="UP000682739">
    <property type="component" value="Chromosome"/>
</dbReference>
<evidence type="ECO:0000313" key="2">
    <source>
        <dbReference type="EMBL" id="QTH62703.1"/>
    </source>
</evidence>
<dbReference type="RefSeq" id="WP_208830112.1">
    <property type="nucleotide sequence ID" value="NZ_CP072110.1"/>
</dbReference>
<sequence>MALRLSQKGWNNVLIFSCMFMILLFNYTNNMLMSDEQDQVVAPLLPPDAIIQAIDFSGVELQRVGPSWRVLSQVPNPQIERPEAFVETWQNQPLTSLAHSPMLMENATAWPVVVWVAGQEEGWVFEFVIDTTEQTVYINARRDERWYQLDYAQLPQFVPSVVLNTQTEQNN</sequence>
<dbReference type="AlphaFoldDB" id="A0A975D9A7"/>
<keyword evidence="3" id="KW-1185">Reference proteome</keyword>
<keyword evidence="1" id="KW-0472">Membrane</keyword>
<accession>A0A975D9A7</accession>
<keyword evidence="1" id="KW-1133">Transmembrane helix</keyword>
<organism evidence="2 3">
    <name type="scientific">Psychrosphaera ytuae</name>
    <dbReference type="NCBI Taxonomy" id="2820710"/>
    <lineage>
        <taxon>Bacteria</taxon>
        <taxon>Pseudomonadati</taxon>
        <taxon>Pseudomonadota</taxon>
        <taxon>Gammaproteobacteria</taxon>
        <taxon>Alteromonadales</taxon>
        <taxon>Pseudoalteromonadaceae</taxon>
        <taxon>Psychrosphaera</taxon>
    </lineage>
</organism>
<reference evidence="2" key="1">
    <citation type="submission" date="2021-03" db="EMBL/GenBank/DDBJ databases">
        <title>Description of Psychrosphaera ytuae sp. nov. isolated from deep sea sediment of South China Sea.</title>
        <authorList>
            <person name="Zhang J."/>
            <person name="Xu X.-D."/>
        </authorList>
    </citation>
    <scope>NUCLEOTIDE SEQUENCE</scope>
    <source>
        <strain evidence="2">MTZ26</strain>
    </source>
</reference>
<dbReference type="EMBL" id="CP072110">
    <property type="protein sequence ID" value="QTH62703.1"/>
    <property type="molecule type" value="Genomic_DNA"/>
</dbReference>
<protein>
    <submittedName>
        <fullName evidence="2">Uncharacterized protein</fullName>
    </submittedName>
</protein>
<gene>
    <name evidence="2" type="ORF">J1N51_07890</name>
</gene>
<evidence type="ECO:0000313" key="3">
    <source>
        <dbReference type="Proteomes" id="UP000682739"/>
    </source>
</evidence>
<evidence type="ECO:0000256" key="1">
    <source>
        <dbReference type="SAM" id="Phobius"/>
    </source>
</evidence>
<name>A0A975D9A7_9GAMM</name>
<dbReference type="KEGG" id="psym:J1N51_07890"/>
<keyword evidence="1" id="KW-0812">Transmembrane</keyword>
<proteinExistence type="predicted"/>